<dbReference type="InterPro" id="IPR001915">
    <property type="entry name" value="Peptidase_M48"/>
</dbReference>
<evidence type="ECO:0000256" key="2">
    <source>
        <dbReference type="ARBA" id="ARBA00022723"/>
    </source>
</evidence>
<evidence type="ECO:0000313" key="9">
    <source>
        <dbReference type="EMBL" id="QVI18764.1"/>
    </source>
</evidence>
<dbReference type="PANTHER" id="PTHR34978">
    <property type="entry name" value="POSSIBLE SENSOR-TRANSDUCER PROTEIN BLAR"/>
    <property type="match status" value="1"/>
</dbReference>
<dbReference type="InterPro" id="IPR052173">
    <property type="entry name" value="Beta-lactam_resp_regulator"/>
</dbReference>
<protein>
    <submittedName>
        <fullName evidence="9">M56 family metallopeptidase</fullName>
    </submittedName>
</protein>
<feature type="transmembrane region" description="Helical" evidence="7">
    <location>
        <begin position="33"/>
        <end position="58"/>
    </location>
</feature>
<accession>A0ABX8CGR9</accession>
<dbReference type="Pfam" id="PF01435">
    <property type="entry name" value="Peptidase_M48"/>
    <property type="match status" value="1"/>
</dbReference>
<feature type="transmembrane region" description="Helical" evidence="7">
    <location>
        <begin position="283"/>
        <end position="311"/>
    </location>
</feature>
<evidence type="ECO:0000256" key="3">
    <source>
        <dbReference type="ARBA" id="ARBA00022801"/>
    </source>
</evidence>
<dbReference type="CDD" id="cd07326">
    <property type="entry name" value="M56_BlaR1_MecR1_like"/>
    <property type="match status" value="1"/>
</dbReference>
<dbReference type="Gene3D" id="3.30.2010.10">
    <property type="entry name" value="Metalloproteases ('zincins'), catalytic domain"/>
    <property type="match status" value="1"/>
</dbReference>
<evidence type="ECO:0000256" key="5">
    <source>
        <dbReference type="ARBA" id="ARBA00023049"/>
    </source>
</evidence>
<keyword evidence="5 6" id="KW-0482">Metalloprotease</keyword>
<comment type="cofactor">
    <cofactor evidence="6">
        <name>Zn(2+)</name>
        <dbReference type="ChEBI" id="CHEBI:29105"/>
    </cofactor>
    <text evidence="6">Binds 1 zinc ion per subunit.</text>
</comment>
<keyword evidence="3 6" id="KW-0378">Hydrolase</keyword>
<name>A0ABX8CGR9_9NOCA</name>
<evidence type="ECO:0000256" key="1">
    <source>
        <dbReference type="ARBA" id="ARBA00022670"/>
    </source>
</evidence>
<evidence type="ECO:0000313" key="10">
    <source>
        <dbReference type="Proteomes" id="UP000683310"/>
    </source>
</evidence>
<dbReference type="PANTHER" id="PTHR34978:SF3">
    <property type="entry name" value="SLR0241 PROTEIN"/>
    <property type="match status" value="1"/>
</dbReference>
<keyword evidence="10" id="KW-1185">Reference proteome</keyword>
<sequence length="312" mass="31839">MILIAALLVAAVAVAVGAPAALSRIDFAAAPSIGIAAWLGAFAATLGYVALALIALAWPGYPPGESFAGSALACLGTIEPIVVTWTAGFIAPVTAIGLTAPTGQLARIAIGHRGRGAALRRKHNELVEVLGRADAAHANLVWLEHPAPLAYSVAGRGGYVVVTDGLAQCLTDAQWQAVLAHEHAHLRARHHQILGVCQVFARAFPWIPVFAAAPAAMASLVELAADRAAGDPRALAAALRIVAARTTTTATALGLVDESLALRLECLCAPARSRAAARRRATLGVLATMLLAPAASIIAIGASAAVAYVLMI</sequence>
<dbReference type="Proteomes" id="UP000683310">
    <property type="component" value="Chromosome"/>
</dbReference>
<evidence type="ECO:0000256" key="7">
    <source>
        <dbReference type="SAM" id="Phobius"/>
    </source>
</evidence>
<feature type="domain" description="Peptidase M48" evidence="8">
    <location>
        <begin position="118"/>
        <end position="196"/>
    </location>
</feature>
<proteinExistence type="inferred from homology"/>
<comment type="similarity">
    <text evidence="6">Belongs to the peptidase M48 family.</text>
</comment>
<dbReference type="EMBL" id="CP074371">
    <property type="protein sequence ID" value="QVI18764.1"/>
    <property type="molecule type" value="Genomic_DNA"/>
</dbReference>
<evidence type="ECO:0000259" key="8">
    <source>
        <dbReference type="Pfam" id="PF01435"/>
    </source>
</evidence>
<keyword evidence="1 6" id="KW-0645">Protease</keyword>
<organism evidence="9 10">
    <name type="scientific">Nocardia tengchongensis</name>
    <dbReference type="NCBI Taxonomy" id="2055889"/>
    <lineage>
        <taxon>Bacteria</taxon>
        <taxon>Bacillati</taxon>
        <taxon>Actinomycetota</taxon>
        <taxon>Actinomycetes</taxon>
        <taxon>Mycobacteriales</taxon>
        <taxon>Nocardiaceae</taxon>
        <taxon>Nocardia</taxon>
    </lineage>
</organism>
<keyword evidence="7" id="KW-0812">Transmembrane</keyword>
<gene>
    <name evidence="9" type="ORF">KHQ06_19730</name>
</gene>
<keyword evidence="7" id="KW-0472">Membrane</keyword>
<keyword evidence="4 6" id="KW-0862">Zinc</keyword>
<evidence type="ECO:0000256" key="6">
    <source>
        <dbReference type="RuleBase" id="RU003983"/>
    </source>
</evidence>
<keyword evidence="7" id="KW-1133">Transmembrane helix</keyword>
<evidence type="ECO:0000256" key="4">
    <source>
        <dbReference type="ARBA" id="ARBA00022833"/>
    </source>
</evidence>
<keyword evidence="2" id="KW-0479">Metal-binding</keyword>
<reference evidence="9 10" key="1">
    <citation type="submission" date="2021-04" db="EMBL/GenBank/DDBJ databases">
        <title>Nocardia tengchongensis.</title>
        <authorList>
            <person name="Zhuang k."/>
            <person name="Ran Y."/>
            <person name="Li W."/>
        </authorList>
    </citation>
    <scope>NUCLEOTIDE SEQUENCE [LARGE SCALE GENOMIC DNA]</scope>
    <source>
        <strain evidence="9 10">CFH S0057</strain>
    </source>
</reference>